<evidence type="ECO:0000313" key="1">
    <source>
        <dbReference type="EMBL" id="KXI28492.1"/>
    </source>
</evidence>
<dbReference type="SUPFAM" id="SSF53756">
    <property type="entry name" value="UDP-Glycosyltransferase/glycogen phosphorylase"/>
    <property type="match status" value="1"/>
</dbReference>
<dbReference type="PANTHER" id="PTHR45947:SF3">
    <property type="entry name" value="SULFOQUINOVOSYL TRANSFERASE SQD2"/>
    <property type="match status" value="1"/>
</dbReference>
<dbReference type="STRING" id="1799789.AX660_15490"/>
<dbReference type="RefSeq" id="WP_068377440.1">
    <property type="nucleotide sequence ID" value="NZ_LSNE01000006.1"/>
</dbReference>
<dbReference type="OrthoDB" id="9807209at2"/>
<accession>A0A135ZZV0</accession>
<organism evidence="1 2">
    <name type="scientific">Paraglaciecola hydrolytica</name>
    <dbReference type="NCBI Taxonomy" id="1799789"/>
    <lineage>
        <taxon>Bacteria</taxon>
        <taxon>Pseudomonadati</taxon>
        <taxon>Pseudomonadota</taxon>
        <taxon>Gammaproteobacteria</taxon>
        <taxon>Alteromonadales</taxon>
        <taxon>Alteromonadaceae</taxon>
        <taxon>Paraglaciecola</taxon>
    </lineage>
</organism>
<dbReference type="EMBL" id="LSNE01000006">
    <property type="protein sequence ID" value="KXI28492.1"/>
    <property type="molecule type" value="Genomic_DNA"/>
</dbReference>
<dbReference type="InterPro" id="IPR050194">
    <property type="entry name" value="Glycosyltransferase_grp1"/>
</dbReference>
<comment type="caution">
    <text evidence="1">The sequence shown here is derived from an EMBL/GenBank/DDBJ whole genome shotgun (WGS) entry which is preliminary data.</text>
</comment>
<dbReference type="Pfam" id="PF13692">
    <property type="entry name" value="Glyco_trans_1_4"/>
    <property type="match status" value="1"/>
</dbReference>
<name>A0A135ZZV0_9ALTE</name>
<proteinExistence type="predicted"/>
<dbReference type="NCBIfam" id="TIGR03087">
    <property type="entry name" value="stp1"/>
    <property type="match status" value="1"/>
</dbReference>
<dbReference type="GO" id="GO:0016757">
    <property type="term" value="F:glycosyltransferase activity"/>
    <property type="evidence" value="ECO:0007669"/>
    <property type="project" value="TreeGrafter"/>
</dbReference>
<dbReference type="Gene3D" id="3.40.50.2000">
    <property type="entry name" value="Glycogen Phosphorylase B"/>
    <property type="match status" value="2"/>
</dbReference>
<evidence type="ECO:0000313" key="2">
    <source>
        <dbReference type="Proteomes" id="UP000070299"/>
    </source>
</evidence>
<dbReference type="PANTHER" id="PTHR45947">
    <property type="entry name" value="SULFOQUINOVOSYL TRANSFERASE SQD2"/>
    <property type="match status" value="1"/>
</dbReference>
<gene>
    <name evidence="1" type="ORF">AX660_15490</name>
</gene>
<reference evidence="2" key="1">
    <citation type="submission" date="2016-02" db="EMBL/GenBank/DDBJ databases">
        <authorList>
            <person name="Schultz-Johansen M."/>
            <person name="Glaring M.A."/>
            <person name="Bech P.K."/>
            <person name="Stougaard P."/>
        </authorList>
    </citation>
    <scope>NUCLEOTIDE SEQUENCE [LARGE SCALE GENOMIC DNA]</scope>
    <source>
        <strain evidence="2">S66</strain>
    </source>
</reference>
<keyword evidence="2" id="KW-1185">Reference proteome</keyword>
<sequence length="404" mass="45659">MNILIISQRCPFPPNKGEKIRTFHHLKYLNEQGHKIFLATPYEDDSELPFFTTLAERYCQQISYSKLGPKFLRLLSGLFSGKALSVANFYHQDLQKKIDKQLVDNNIDVIYCSASSVAEYVFNSKVISKLAKKPQLLMDFMDVDSDKWAQYAKQTSWPLKYIYQRETKLIARFEKKIASSFDHCLLITQAEVDLFQQIHGPAFDIHAVENGLDTTSFFPPSAPRDMQSPRLLFAGVMDYAPNIDAVMWFVDHVWPSVIKKWPQATFCIAGMDPVDKIKKLNGQNGIEITGFVDDIKPYFDNANIFVAPFRLARGVQNKVLQAFASGLPVIATSMGAEGVKCSDQQDILLANSASDYINCLTMLMDDHSKYTNISENALAIIQAHYAWNSVLAPLKSLVAEELKT</sequence>
<dbReference type="Proteomes" id="UP000070299">
    <property type="component" value="Unassembled WGS sequence"/>
</dbReference>
<keyword evidence="1" id="KW-0808">Transferase</keyword>
<dbReference type="InterPro" id="IPR017521">
    <property type="entry name" value="Sugar_tfrase_PEP-CTERM_Stp1"/>
</dbReference>
<dbReference type="CDD" id="cd03801">
    <property type="entry name" value="GT4_PimA-like"/>
    <property type="match status" value="1"/>
</dbReference>
<protein>
    <submittedName>
        <fullName evidence="1">Group 1 glycosyl transferase</fullName>
    </submittedName>
</protein>
<dbReference type="AlphaFoldDB" id="A0A135ZZV0"/>